<dbReference type="InterPro" id="IPR021514">
    <property type="entry name" value="DUF3176"/>
</dbReference>
<keyword evidence="3" id="KW-1185">Reference proteome</keyword>
<dbReference type="Proteomes" id="UP001055172">
    <property type="component" value="Unassembled WGS sequence"/>
</dbReference>
<gene>
    <name evidence="2" type="ORF">ColLi_09141</name>
</gene>
<feature type="transmembrane region" description="Helical" evidence="1">
    <location>
        <begin position="479"/>
        <end position="499"/>
    </location>
</feature>
<reference evidence="2 3" key="1">
    <citation type="submission" date="2021-07" db="EMBL/GenBank/DDBJ databases">
        <title>Genome data of Colletotrichum spaethianum.</title>
        <authorList>
            <person name="Utami Y.D."/>
            <person name="Hiruma K."/>
        </authorList>
    </citation>
    <scope>NUCLEOTIDE SEQUENCE [LARGE SCALE GENOMIC DNA]</scope>
    <source>
        <strain evidence="2 3">MAFF 242679</strain>
    </source>
</reference>
<accession>A0AA37GUE3</accession>
<keyword evidence="1" id="KW-0472">Membrane</keyword>
<evidence type="ECO:0000256" key="1">
    <source>
        <dbReference type="SAM" id="Phobius"/>
    </source>
</evidence>
<dbReference type="PANTHER" id="PTHR35394:SF5">
    <property type="entry name" value="DUF3176 DOMAIN-CONTAINING PROTEIN"/>
    <property type="match status" value="1"/>
</dbReference>
<sequence length="563" mass="62760">MTVGLITFALYLKLLNDYNGQIVDDQYWFQFPHSPFKTLQSVVAQLTTVMKLCMTYLVAGAMGQLKWYQFLQHSPKPVAGLQAFDAASRGISGSAKLLFSKYRLQSFNIALGCVFFLSTLYLSSSAQNTITQGQVYKWYPTSRRFPDAAFPFSILYNASEPVFHIAEPGMQAAILAGWSSDFKPGPVAQGLTVPILCSTGVCRWLHVTSLNVGYECQSVQAAIDYDRTVYSNQANISNRVSATHSNGSVIQVPASIYLKSSYELPVNSTFRKSFVHNPGLIVHLAGITEENESREPEAVECIVFWQVRSSDEIIYDVLNINGSANITAVPGFKNHTAAVELSEIGSKVIVLEGPCNNDKNGEPDNDDVATNFTKPCRYEASFEAHEGLRQYMMGFFGGHIHQQTQPDGTFIIRSTNLASDILLWAWRKNSRASAPLHDTMKKLLSNVSIYVEDTMKIASPHRVLGEVATDQYYVVNLGFVLYLGGMLALSIYLSLFAIWRTRHLPIWKTSLLPFLYHGFDQPVREQGGDSTHLAWMDVASEQQQVALRDEHDGLGLKLRTVNR</sequence>
<evidence type="ECO:0000313" key="2">
    <source>
        <dbReference type="EMBL" id="GJC86303.1"/>
    </source>
</evidence>
<dbReference type="PANTHER" id="PTHR35394">
    <property type="entry name" value="DUF3176 DOMAIN-CONTAINING PROTEIN"/>
    <property type="match status" value="1"/>
</dbReference>
<evidence type="ECO:0000313" key="3">
    <source>
        <dbReference type="Proteomes" id="UP001055172"/>
    </source>
</evidence>
<keyword evidence="1" id="KW-0812">Transmembrane</keyword>
<dbReference type="AlphaFoldDB" id="A0AA37GUE3"/>
<organism evidence="2 3">
    <name type="scientific">Colletotrichum liriopes</name>
    <dbReference type="NCBI Taxonomy" id="708192"/>
    <lineage>
        <taxon>Eukaryota</taxon>
        <taxon>Fungi</taxon>
        <taxon>Dikarya</taxon>
        <taxon>Ascomycota</taxon>
        <taxon>Pezizomycotina</taxon>
        <taxon>Sordariomycetes</taxon>
        <taxon>Hypocreomycetidae</taxon>
        <taxon>Glomerellales</taxon>
        <taxon>Glomerellaceae</taxon>
        <taxon>Colletotrichum</taxon>
        <taxon>Colletotrichum spaethianum species complex</taxon>
    </lineage>
</organism>
<dbReference type="Pfam" id="PF11374">
    <property type="entry name" value="DUF3176"/>
    <property type="match status" value="1"/>
</dbReference>
<proteinExistence type="predicted"/>
<dbReference type="EMBL" id="BPPX01000021">
    <property type="protein sequence ID" value="GJC86303.1"/>
    <property type="molecule type" value="Genomic_DNA"/>
</dbReference>
<name>A0AA37GUE3_9PEZI</name>
<comment type="caution">
    <text evidence="2">The sequence shown here is derived from an EMBL/GenBank/DDBJ whole genome shotgun (WGS) entry which is preliminary data.</text>
</comment>
<keyword evidence="1" id="KW-1133">Transmembrane helix</keyword>
<protein>
    <submittedName>
        <fullName evidence="2">Uncharacterized protein</fullName>
    </submittedName>
</protein>